<proteinExistence type="inferred from homology"/>
<dbReference type="InterPro" id="IPR036264">
    <property type="entry name" value="Bact_exopeptidase_dim_dom"/>
</dbReference>
<evidence type="ECO:0000313" key="3">
    <source>
        <dbReference type="EMBL" id="EIE83387.1"/>
    </source>
</evidence>
<dbReference type="Gene3D" id="3.40.630.10">
    <property type="entry name" value="Zn peptidases"/>
    <property type="match status" value="1"/>
</dbReference>
<accession>I1C4K7</accession>
<keyword evidence="4" id="KW-1185">Reference proteome</keyword>
<sequence>MAPIQLALDEPETSCFGNYLSGLFGKKQPEQLSFKNEKFTYPVSSGMEELPRYEDCIEQIKKLNIECTDEIKQIVNHAIDSISDELRAISLDLHENMETGMKEVHAHNILTGFLEKQGFKVTRHAYGMDTAFTAEYSRGSGRRIGICSEYDGLPGLGQGCGHNLIAISGLASAVGIKAVLESGKASVKYDRVTYKRRIIHCANNHQYAKMIAIHDVRVEFFGKPSHAAAAPWEGVNALDAIVQVWNNVSMLRQQLLPTDRIHGIVTDGGQAPNIIPEHTSAFFFVRTMKLSQTKGLMKKLENCFEAAALATGCQVKYTWREIGVTKDVIQNSVMADTYAHHMEQYGIRFPSKEEQISKGGASTDMGNVSYEVPVIHPMYGIHTTASNHTIEFTAAAKTPQAHKDTITASKCLAATGIEVLLNEEYFNRVVKAFEKDLSEN</sequence>
<comment type="similarity">
    <text evidence="1">Belongs to the peptidase M20A family.</text>
</comment>
<dbReference type="OrthoDB" id="6119954at2759"/>
<name>I1C4K7_RHIO9</name>
<dbReference type="STRING" id="246409.I1C4K7"/>
<dbReference type="RefSeq" id="XP_067518783.1">
    <property type="nucleotide sequence ID" value="XM_067662682.1"/>
</dbReference>
<dbReference type="PIRSF" id="PIRSF037226">
    <property type="entry name" value="Amidohydrolase_ACY1L2_prd"/>
    <property type="match status" value="1"/>
</dbReference>
<organism evidence="3 4">
    <name type="scientific">Rhizopus delemar (strain RA 99-880 / ATCC MYA-4621 / FGSC 9543 / NRRL 43880)</name>
    <name type="common">Mucormycosis agent</name>
    <name type="synonym">Rhizopus arrhizus var. delemar</name>
    <dbReference type="NCBI Taxonomy" id="246409"/>
    <lineage>
        <taxon>Eukaryota</taxon>
        <taxon>Fungi</taxon>
        <taxon>Fungi incertae sedis</taxon>
        <taxon>Mucoromycota</taxon>
        <taxon>Mucoromycotina</taxon>
        <taxon>Mucoromycetes</taxon>
        <taxon>Mucorales</taxon>
        <taxon>Mucorineae</taxon>
        <taxon>Rhizopodaceae</taxon>
        <taxon>Rhizopus</taxon>
    </lineage>
</organism>
<dbReference type="Proteomes" id="UP000009138">
    <property type="component" value="Unassembled WGS sequence"/>
</dbReference>
<dbReference type="OMA" id="MRAMGHH"/>
<dbReference type="EMBL" id="CH476737">
    <property type="protein sequence ID" value="EIE83387.1"/>
    <property type="molecule type" value="Genomic_DNA"/>
</dbReference>
<protein>
    <recommendedName>
        <fullName evidence="1">Peptidase M20 domain-containing protein 2</fullName>
    </recommendedName>
</protein>
<dbReference type="CDD" id="cd05672">
    <property type="entry name" value="M20_ACY1L2-like"/>
    <property type="match status" value="1"/>
</dbReference>
<feature type="domain" description="Peptidase M20 dimerisation" evidence="2">
    <location>
        <begin position="215"/>
        <end position="309"/>
    </location>
</feature>
<dbReference type="InterPro" id="IPR011650">
    <property type="entry name" value="Peptidase_M20_dimer"/>
</dbReference>
<dbReference type="Pfam" id="PF07687">
    <property type="entry name" value="M20_dimer"/>
    <property type="match status" value="1"/>
</dbReference>
<gene>
    <name evidence="3" type="ORF">RO3G_08092</name>
</gene>
<dbReference type="eggNOG" id="ENOG502QQPD">
    <property type="taxonomic scope" value="Eukaryota"/>
</dbReference>
<evidence type="ECO:0000313" key="4">
    <source>
        <dbReference type="Proteomes" id="UP000009138"/>
    </source>
</evidence>
<dbReference type="GeneID" id="93615063"/>
<evidence type="ECO:0000256" key="1">
    <source>
        <dbReference type="PIRNR" id="PIRNR037226"/>
    </source>
</evidence>
<dbReference type="SUPFAM" id="SSF55031">
    <property type="entry name" value="Bacterial exopeptidase dimerisation domain"/>
    <property type="match status" value="1"/>
</dbReference>
<dbReference type="PANTHER" id="PTHR30575">
    <property type="entry name" value="PEPTIDASE M20"/>
    <property type="match status" value="1"/>
</dbReference>
<dbReference type="InterPro" id="IPR052030">
    <property type="entry name" value="Peptidase_M20/M20A_hydrolases"/>
</dbReference>
<dbReference type="VEuPathDB" id="FungiDB:RO3G_08092"/>
<dbReference type="SUPFAM" id="SSF53187">
    <property type="entry name" value="Zn-dependent exopeptidases"/>
    <property type="match status" value="1"/>
</dbReference>
<dbReference type="InParanoid" id="I1C4K7"/>
<dbReference type="InterPro" id="IPR017144">
    <property type="entry name" value="Xaa-Arg_dipeptidase"/>
</dbReference>
<dbReference type="PANTHER" id="PTHR30575:SF0">
    <property type="entry name" value="XAA-ARG DIPEPTIDASE"/>
    <property type="match status" value="1"/>
</dbReference>
<dbReference type="AlphaFoldDB" id="I1C4K7"/>
<reference evidence="3 4" key="1">
    <citation type="journal article" date="2009" name="PLoS Genet.">
        <title>Genomic analysis of the basal lineage fungus Rhizopus oryzae reveals a whole-genome duplication.</title>
        <authorList>
            <person name="Ma L.-J."/>
            <person name="Ibrahim A.S."/>
            <person name="Skory C."/>
            <person name="Grabherr M.G."/>
            <person name="Burger G."/>
            <person name="Butler M."/>
            <person name="Elias M."/>
            <person name="Idnurm A."/>
            <person name="Lang B.F."/>
            <person name="Sone T."/>
            <person name="Abe A."/>
            <person name="Calvo S.E."/>
            <person name="Corrochano L.M."/>
            <person name="Engels R."/>
            <person name="Fu J."/>
            <person name="Hansberg W."/>
            <person name="Kim J.-M."/>
            <person name="Kodira C.D."/>
            <person name="Koehrsen M.J."/>
            <person name="Liu B."/>
            <person name="Miranda-Saavedra D."/>
            <person name="O'Leary S."/>
            <person name="Ortiz-Castellanos L."/>
            <person name="Poulter R."/>
            <person name="Rodriguez-Romero J."/>
            <person name="Ruiz-Herrera J."/>
            <person name="Shen Y.-Q."/>
            <person name="Zeng Q."/>
            <person name="Galagan J."/>
            <person name="Birren B.W."/>
            <person name="Cuomo C.A."/>
            <person name="Wickes B.L."/>
        </authorList>
    </citation>
    <scope>NUCLEOTIDE SEQUENCE [LARGE SCALE GENOMIC DNA]</scope>
    <source>
        <strain evidence="4">RA 99-880 / ATCC MYA-4621 / FGSC 9543 / NRRL 43880</strain>
    </source>
</reference>
<evidence type="ECO:0000259" key="2">
    <source>
        <dbReference type="Pfam" id="PF07687"/>
    </source>
</evidence>
<dbReference type="Gene3D" id="3.30.70.360">
    <property type="match status" value="1"/>
</dbReference>
<dbReference type="FunFam" id="3.30.70.360:FF:000004">
    <property type="entry name" value="Peptidase M20 domain-containing protein 2"/>
    <property type="match status" value="1"/>
</dbReference>
<dbReference type="GO" id="GO:0016805">
    <property type="term" value="F:dipeptidase activity"/>
    <property type="evidence" value="ECO:0007669"/>
    <property type="project" value="InterPro"/>
</dbReference>